<dbReference type="EC" id="2.7.1.130" evidence="3 13"/>
<keyword evidence="7 13" id="KW-0808">Transferase</keyword>
<gene>
    <name evidence="13" type="primary">lpxK</name>
    <name evidence="14" type="ORF">CPA45_00585</name>
</gene>
<dbReference type="OrthoDB" id="9766423at2"/>
<dbReference type="AlphaFoldDB" id="A0A2A4HS83"/>
<proteinExistence type="inferred from homology"/>
<comment type="catalytic activity">
    <reaction evidence="13">
        <text>a lipid A disaccharide + ATP = a lipid IVA + ADP + H(+)</text>
        <dbReference type="Rhea" id="RHEA:67840"/>
        <dbReference type="ChEBI" id="CHEBI:15378"/>
        <dbReference type="ChEBI" id="CHEBI:30616"/>
        <dbReference type="ChEBI" id="CHEBI:176343"/>
        <dbReference type="ChEBI" id="CHEBI:176425"/>
        <dbReference type="ChEBI" id="CHEBI:456216"/>
        <dbReference type="EC" id="2.7.1.130"/>
    </reaction>
</comment>
<comment type="similarity">
    <text evidence="13">Belongs to the LpxK family.</text>
</comment>
<evidence type="ECO:0000256" key="6">
    <source>
        <dbReference type="ARBA" id="ARBA00022556"/>
    </source>
</evidence>
<keyword evidence="11 13" id="KW-0443">Lipid metabolism</keyword>
<keyword evidence="6 13" id="KW-0441">Lipid A biosynthesis</keyword>
<evidence type="ECO:0000256" key="1">
    <source>
        <dbReference type="ARBA" id="ARBA00002274"/>
    </source>
</evidence>
<comment type="caution">
    <text evidence="14">The sequence shown here is derived from an EMBL/GenBank/DDBJ whole genome shotgun (WGS) entry which is preliminary data.</text>
</comment>
<dbReference type="InterPro" id="IPR003758">
    <property type="entry name" value="LpxK"/>
</dbReference>
<evidence type="ECO:0000256" key="13">
    <source>
        <dbReference type="HAMAP-Rule" id="MF_00409"/>
    </source>
</evidence>
<comment type="function">
    <text evidence="1 13">Transfers the gamma-phosphate of ATP to the 4'-position of a tetraacyldisaccharide 1-phosphate intermediate (termed DS-1-P) to form tetraacyldisaccharide 1,4'-bis-phosphate (lipid IVA).</text>
</comment>
<dbReference type="SUPFAM" id="SSF52540">
    <property type="entry name" value="P-loop containing nucleoside triphosphate hydrolases"/>
    <property type="match status" value="1"/>
</dbReference>
<keyword evidence="9 13" id="KW-0418">Kinase</keyword>
<evidence type="ECO:0000256" key="9">
    <source>
        <dbReference type="ARBA" id="ARBA00022777"/>
    </source>
</evidence>
<name>A0A2A4HS83_9GAMM</name>
<dbReference type="NCBIfam" id="TIGR00682">
    <property type="entry name" value="lpxK"/>
    <property type="match status" value="1"/>
</dbReference>
<evidence type="ECO:0000256" key="11">
    <source>
        <dbReference type="ARBA" id="ARBA00023098"/>
    </source>
</evidence>
<dbReference type="Pfam" id="PF02606">
    <property type="entry name" value="LpxK"/>
    <property type="match status" value="1"/>
</dbReference>
<organism evidence="14 15">
    <name type="scientific">Vreelandella nigrificans</name>
    <dbReference type="NCBI Taxonomy" id="2042704"/>
    <lineage>
        <taxon>Bacteria</taxon>
        <taxon>Pseudomonadati</taxon>
        <taxon>Pseudomonadota</taxon>
        <taxon>Gammaproteobacteria</taxon>
        <taxon>Oceanospirillales</taxon>
        <taxon>Halomonadaceae</taxon>
        <taxon>Vreelandella</taxon>
    </lineage>
</organism>
<accession>A0A2A4HS83</accession>
<dbReference type="RefSeq" id="WP_096649380.1">
    <property type="nucleotide sequence ID" value="NZ_NWUX01000001.1"/>
</dbReference>
<evidence type="ECO:0000256" key="12">
    <source>
        <dbReference type="ARBA" id="ARBA00029757"/>
    </source>
</evidence>
<evidence type="ECO:0000256" key="10">
    <source>
        <dbReference type="ARBA" id="ARBA00022840"/>
    </source>
</evidence>
<dbReference type="EMBL" id="NWUX01000001">
    <property type="protein sequence ID" value="PCF97269.1"/>
    <property type="molecule type" value="Genomic_DNA"/>
</dbReference>
<keyword evidence="8 13" id="KW-0547">Nucleotide-binding</keyword>
<dbReference type="GO" id="GO:0005886">
    <property type="term" value="C:plasma membrane"/>
    <property type="evidence" value="ECO:0007669"/>
    <property type="project" value="TreeGrafter"/>
</dbReference>
<protein>
    <recommendedName>
        <fullName evidence="4 13">Tetraacyldisaccharide 4'-kinase</fullName>
        <ecNumber evidence="3 13">2.7.1.130</ecNumber>
    </recommendedName>
    <alternativeName>
        <fullName evidence="12 13">Lipid A 4'-kinase</fullName>
    </alternativeName>
</protein>
<evidence type="ECO:0000256" key="5">
    <source>
        <dbReference type="ARBA" id="ARBA00022516"/>
    </source>
</evidence>
<dbReference type="HAMAP" id="MF_00409">
    <property type="entry name" value="LpxK"/>
    <property type="match status" value="1"/>
</dbReference>
<evidence type="ECO:0000313" key="15">
    <source>
        <dbReference type="Proteomes" id="UP000218677"/>
    </source>
</evidence>
<keyword evidence="5 13" id="KW-0444">Lipid biosynthesis</keyword>
<comment type="caution">
    <text evidence="13">Lacks conserved residue(s) required for the propagation of feature annotation.</text>
</comment>
<evidence type="ECO:0000256" key="2">
    <source>
        <dbReference type="ARBA" id="ARBA00004870"/>
    </source>
</evidence>
<dbReference type="GO" id="GO:0009029">
    <property type="term" value="F:lipid-A 4'-kinase activity"/>
    <property type="evidence" value="ECO:0007669"/>
    <property type="project" value="UniProtKB-UniRule"/>
</dbReference>
<dbReference type="GO" id="GO:0005524">
    <property type="term" value="F:ATP binding"/>
    <property type="evidence" value="ECO:0007669"/>
    <property type="project" value="UniProtKB-UniRule"/>
</dbReference>
<keyword evidence="10 13" id="KW-0067">ATP-binding</keyword>
<evidence type="ECO:0000256" key="7">
    <source>
        <dbReference type="ARBA" id="ARBA00022679"/>
    </source>
</evidence>
<dbReference type="UniPathway" id="UPA00359">
    <property type="reaction ID" value="UER00482"/>
</dbReference>
<reference evidence="15" key="1">
    <citation type="submission" date="2017-09" db="EMBL/GenBank/DDBJ databases">
        <authorList>
            <person name="Cho G.-S."/>
            <person name="Oguntoyinbo F.A."/>
            <person name="Cnockaert M."/>
            <person name="Kabisch J."/>
            <person name="Neve H."/>
            <person name="Bockelmann W."/>
            <person name="Wenning M."/>
            <person name="Franz C.M."/>
            <person name="Vandamme P."/>
        </authorList>
    </citation>
    <scope>NUCLEOTIDE SEQUENCE [LARGE SCALE GENOMIC DNA]</scope>
    <source>
        <strain evidence="15">MBT G8648</strain>
    </source>
</reference>
<dbReference type="GO" id="GO:0009244">
    <property type="term" value="P:lipopolysaccharide core region biosynthetic process"/>
    <property type="evidence" value="ECO:0007669"/>
    <property type="project" value="TreeGrafter"/>
</dbReference>
<evidence type="ECO:0000313" key="14">
    <source>
        <dbReference type="EMBL" id="PCF97269.1"/>
    </source>
</evidence>
<comment type="pathway">
    <text evidence="2 13">Glycolipid biosynthesis; lipid IV(A) biosynthesis; lipid IV(A) from (3R)-3-hydroxytetradecanoyl-[acyl-carrier-protein] and UDP-N-acetyl-alpha-D-glucosamine: step 6/6.</text>
</comment>
<dbReference type="GO" id="GO:0009245">
    <property type="term" value="P:lipid A biosynthetic process"/>
    <property type="evidence" value="ECO:0007669"/>
    <property type="project" value="UniProtKB-UniRule"/>
</dbReference>
<evidence type="ECO:0000256" key="8">
    <source>
        <dbReference type="ARBA" id="ARBA00022741"/>
    </source>
</evidence>
<dbReference type="Proteomes" id="UP000218677">
    <property type="component" value="Unassembled WGS sequence"/>
</dbReference>
<dbReference type="PANTHER" id="PTHR42724">
    <property type="entry name" value="TETRAACYLDISACCHARIDE 4'-KINASE"/>
    <property type="match status" value="1"/>
</dbReference>
<sequence>MSLAQRWLKAAYGSSPWLAPLYPLGSLYRYLMVRREASYHNEHKDGGQKDSGKRGGGKNKVWQAPVPVIVVGNITLGGTGKSPLVAWLARWLVSQGWSPGIVTRGYGGKAEHYPLLVTSETQPSHSGDEPLMLAQQTGLPVVADPQRARGGKALVEMGCDILLSDDGLQHLALGRDIELVVVDGERGLGNGRCLPAGPLRESPSRLERVDAVIVNGKLAHPLPIRTIPMQLAARRWRRLRDGQYRTLAPLPFSLPVHAVAGIGNPERFFNTLYSLGVTGDMHPLEDHQRFNADALEFGDQRPVVMTAKDAVKCQAIAPPDSWVLEVEAELPLQFEHWLAAKLSALSERGCTNG</sequence>
<evidence type="ECO:0000256" key="4">
    <source>
        <dbReference type="ARBA" id="ARBA00016436"/>
    </source>
</evidence>
<evidence type="ECO:0000256" key="3">
    <source>
        <dbReference type="ARBA" id="ARBA00012071"/>
    </source>
</evidence>
<keyword evidence="15" id="KW-1185">Reference proteome</keyword>
<dbReference type="PANTHER" id="PTHR42724:SF1">
    <property type="entry name" value="TETRAACYLDISACCHARIDE 4'-KINASE, MITOCHONDRIAL-RELATED"/>
    <property type="match status" value="1"/>
</dbReference>
<dbReference type="InterPro" id="IPR027417">
    <property type="entry name" value="P-loop_NTPase"/>
</dbReference>